<proteinExistence type="predicted"/>
<gene>
    <name evidence="1" type="ORF">DKZ56_02815</name>
</gene>
<dbReference type="RefSeq" id="WP_208651223.1">
    <property type="nucleotide sequence ID" value="NZ_CP036528.1"/>
</dbReference>
<dbReference type="KEGG" id="uth:DKZ56_02815"/>
<keyword evidence="2" id="KW-1185">Reference proteome</keyword>
<name>A0A4V1A2T7_9BACL</name>
<dbReference type="AlphaFoldDB" id="A0A4V1A2T7"/>
<dbReference type="EMBL" id="CP036528">
    <property type="protein sequence ID" value="QBK24890.1"/>
    <property type="molecule type" value="Genomic_DNA"/>
</dbReference>
<sequence>MSMIRKEPDIVIKEINERIDDLEKLISLYEQKQDVYDSFNAWRNDVKRTLSENFSEPSISKDFLIETKVVPNKFSRADTISKVGEALQKSRDILSKLKSDVESGKYLPEKSAEDHIDKTIAVTIIRKILKNFHKHIEAMYQDEVHGNGTIKKEDLDKIKIGNEYDVQRILYSLIRPIFPDARLEVVDDAGYASVRYDIVLDEYGIVIEVKCTRENMTERKLREELGSDSFHYEADHLFLFIFDKVKLIKNPDAFEKAFRREKQGFDKELETIIIREITF</sequence>
<evidence type="ECO:0000313" key="1">
    <source>
        <dbReference type="EMBL" id="QBK24890.1"/>
    </source>
</evidence>
<dbReference type="Proteomes" id="UP000291151">
    <property type="component" value="Chromosome"/>
</dbReference>
<accession>A0A4V1A2T7</accession>
<dbReference type="Pfam" id="PF18742">
    <property type="entry name" value="DpnII-MboI"/>
    <property type="match status" value="1"/>
</dbReference>
<reference evidence="1 2" key="1">
    <citation type="submission" date="2019-02" db="EMBL/GenBank/DDBJ databases">
        <title>Ureibacillus thermophilus.</title>
        <authorList>
            <person name="Sunny J.S."/>
            <person name="Natarajan A."/>
            <person name="Saleena L.M."/>
        </authorList>
    </citation>
    <scope>NUCLEOTIDE SEQUENCE [LARGE SCALE GENOMIC DNA]</scope>
    <source>
        <strain evidence="1 2">LM102</strain>
    </source>
</reference>
<evidence type="ECO:0000313" key="2">
    <source>
        <dbReference type="Proteomes" id="UP000291151"/>
    </source>
</evidence>
<protein>
    <submittedName>
        <fullName evidence="1">Uncharacterized protein</fullName>
    </submittedName>
</protein>
<organism evidence="1 2">
    <name type="scientific">Ureibacillus thermophilus</name>
    <dbReference type="NCBI Taxonomy" id="367743"/>
    <lineage>
        <taxon>Bacteria</taxon>
        <taxon>Bacillati</taxon>
        <taxon>Bacillota</taxon>
        <taxon>Bacilli</taxon>
        <taxon>Bacillales</taxon>
        <taxon>Caryophanaceae</taxon>
        <taxon>Ureibacillus</taxon>
    </lineage>
</organism>